<proteinExistence type="predicted"/>
<dbReference type="OrthoDB" id="3780765at2759"/>
<feature type="non-terminal residue" evidence="1">
    <location>
        <position position="1"/>
    </location>
</feature>
<dbReference type="EMBL" id="ML978964">
    <property type="protein sequence ID" value="KAF1930156.1"/>
    <property type="molecule type" value="Genomic_DNA"/>
</dbReference>
<accession>A0A6A5RV38</accession>
<keyword evidence="2" id="KW-1185">Reference proteome</keyword>
<dbReference type="GeneID" id="54352447"/>
<gene>
    <name evidence="1" type="ORF">M421DRAFT_49574</name>
</gene>
<dbReference type="Proteomes" id="UP000800082">
    <property type="component" value="Unassembled WGS sequence"/>
</dbReference>
<reference evidence="1" key="1">
    <citation type="journal article" date="2020" name="Stud. Mycol.">
        <title>101 Dothideomycetes genomes: a test case for predicting lifestyles and emergence of pathogens.</title>
        <authorList>
            <person name="Haridas S."/>
            <person name="Albert R."/>
            <person name="Binder M."/>
            <person name="Bloem J."/>
            <person name="Labutti K."/>
            <person name="Salamov A."/>
            <person name="Andreopoulos B."/>
            <person name="Baker S."/>
            <person name="Barry K."/>
            <person name="Bills G."/>
            <person name="Bluhm B."/>
            <person name="Cannon C."/>
            <person name="Castanera R."/>
            <person name="Culley D."/>
            <person name="Daum C."/>
            <person name="Ezra D."/>
            <person name="Gonzalez J."/>
            <person name="Henrissat B."/>
            <person name="Kuo A."/>
            <person name="Liang C."/>
            <person name="Lipzen A."/>
            <person name="Lutzoni F."/>
            <person name="Magnuson J."/>
            <person name="Mondo S."/>
            <person name="Nolan M."/>
            <person name="Ohm R."/>
            <person name="Pangilinan J."/>
            <person name="Park H.-J."/>
            <person name="Ramirez L."/>
            <person name="Alfaro M."/>
            <person name="Sun H."/>
            <person name="Tritt A."/>
            <person name="Yoshinaga Y."/>
            <person name="Zwiers L.-H."/>
            <person name="Turgeon B."/>
            <person name="Goodwin S."/>
            <person name="Spatafora J."/>
            <person name="Crous P."/>
            <person name="Grigoriev I."/>
        </authorList>
    </citation>
    <scope>NUCLEOTIDE SEQUENCE</scope>
    <source>
        <strain evidence="1">CBS 183.55</strain>
    </source>
</reference>
<sequence length="116" mass="12926">VPRSTLQERINGRQPNAIAHSNQQWLTPEQERFLVPHFIACNPRVASIVSRTTGSARATAASQDTIQAFLELFERTRIELGIHYEDIWSMDETGVALGVCTNAQVLASSTKKKAYI</sequence>
<evidence type="ECO:0000313" key="1">
    <source>
        <dbReference type="EMBL" id="KAF1930156.1"/>
    </source>
</evidence>
<name>A0A6A5RV38_9PLEO</name>
<evidence type="ECO:0000313" key="2">
    <source>
        <dbReference type="Proteomes" id="UP000800082"/>
    </source>
</evidence>
<organism evidence="1 2">
    <name type="scientific">Didymella exigua CBS 183.55</name>
    <dbReference type="NCBI Taxonomy" id="1150837"/>
    <lineage>
        <taxon>Eukaryota</taxon>
        <taxon>Fungi</taxon>
        <taxon>Dikarya</taxon>
        <taxon>Ascomycota</taxon>
        <taxon>Pezizomycotina</taxon>
        <taxon>Dothideomycetes</taxon>
        <taxon>Pleosporomycetidae</taxon>
        <taxon>Pleosporales</taxon>
        <taxon>Pleosporineae</taxon>
        <taxon>Didymellaceae</taxon>
        <taxon>Didymella</taxon>
    </lineage>
</organism>
<dbReference type="AlphaFoldDB" id="A0A6A5RV38"/>
<protein>
    <recommendedName>
        <fullName evidence="3">DDE-1 domain-containing protein</fullName>
    </recommendedName>
</protein>
<feature type="non-terminal residue" evidence="1">
    <location>
        <position position="116"/>
    </location>
</feature>
<dbReference type="RefSeq" id="XP_033450404.1">
    <property type="nucleotide sequence ID" value="XM_033594779.1"/>
</dbReference>
<evidence type="ECO:0008006" key="3">
    <source>
        <dbReference type="Google" id="ProtNLM"/>
    </source>
</evidence>